<comment type="pathway">
    <text evidence="1">Cofactor biosynthesis; adenosylcobalamin biosynthesis.</text>
</comment>
<evidence type="ECO:0000313" key="8">
    <source>
        <dbReference type="Proteomes" id="UP000317648"/>
    </source>
</evidence>
<feature type="domain" description="Tetrapyrrole methylase" evidence="6">
    <location>
        <begin position="6"/>
        <end position="194"/>
    </location>
</feature>
<dbReference type="InterPro" id="IPR035996">
    <property type="entry name" value="4pyrrol_Methylase_sf"/>
</dbReference>
<accession>A0A518DTV4</accession>
<dbReference type="OrthoDB" id="9780707at2"/>
<evidence type="ECO:0000256" key="1">
    <source>
        <dbReference type="ARBA" id="ARBA00004953"/>
    </source>
</evidence>
<dbReference type="SUPFAM" id="SSF53790">
    <property type="entry name" value="Tetrapyrrole methylase"/>
    <property type="match status" value="1"/>
</dbReference>
<organism evidence="7 8">
    <name type="scientific">Lignipirellula cremea</name>
    <dbReference type="NCBI Taxonomy" id="2528010"/>
    <lineage>
        <taxon>Bacteria</taxon>
        <taxon>Pseudomonadati</taxon>
        <taxon>Planctomycetota</taxon>
        <taxon>Planctomycetia</taxon>
        <taxon>Pirellulales</taxon>
        <taxon>Pirellulaceae</taxon>
        <taxon>Lignipirellula</taxon>
    </lineage>
</organism>
<evidence type="ECO:0000256" key="4">
    <source>
        <dbReference type="ARBA" id="ARBA00022679"/>
    </source>
</evidence>
<dbReference type="Pfam" id="PF00590">
    <property type="entry name" value="TP_methylase"/>
    <property type="match status" value="1"/>
</dbReference>
<dbReference type="Pfam" id="PF01135">
    <property type="entry name" value="PCMT"/>
    <property type="match status" value="1"/>
</dbReference>
<reference evidence="7 8" key="1">
    <citation type="submission" date="2019-02" db="EMBL/GenBank/DDBJ databases">
        <title>Deep-cultivation of Planctomycetes and their phenomic and genomic characterization uncovers novel biology.</title>
        <authorList>
            <person name="Wiegand S."/>
            <person name="Jogler M."/>
            <person name="Boedeker C."/>
            <person name="Pinto D."/>
            <person name="Vollmers J."/>
            <person name="Rivas-Marin E."/>
            <person name="Kohn T."/>
            <person name="Peeters S.H."/>
            <person name="Heuer A."/>
            <person name="Rast P."/>
            <person name="Oberbeckmann S."/>
            <person name="Bunk B."/>
            <person name="Jeske O."/>
            <person name="Meyerdierks A."/>
            <person name="Storesund J.E."/>
            <person name="Kallscheuer N."/>
            <person name="Luecker S."/>
            <person name="Lage O.M."/>
            <person name="Pohl T."/>
            <person name="Merkel B.J."/>
            <person name="Hornburger P."/>
            <person name="Mueller R.-W."/>
            <person name="Bruemmer F."/>
            <person name="Labrenz M."/>
            <person name="Spormann A.M."/>
            <person name="Op den Camp H."/>
            <person name="Overmann J."/>
            <person name="Amann R."/>
            <person name="Jetten M.S.M."/>
            <person name="Mascher T."/>
            <person name="Medema M.H."/>
            <person name="Devos D.P."/>
            <person name="Kaster A.-K."/>
            <person name="Ovreas L."/>
            <person name="Rohde M."/>
            <person name="Galperin M.Y."/>
            <person name="Jogler C."/>
        </authorList>
    </citation>
    <scope>NUCLEOTIDE SEQUENCE [LARGE SCALE GENOMIC DNA]</scope>
    <source>
        <strain evidence="7 8">Pla85_3_4</strain>
    </source>
</reference>
<dbReference type="PIRSF" id="PIRSF036428">
    <property type="entry name" value="CobL"/>
    <property type="match status" value="1"/>
</dbReference>
<dbReference type="NCBIfam" id="TIGR02467">
    <property type="entry name" value="CbiE"/>
    <property type="match status" value="1"/>
</dbReference>
<dbReference type="GO" id="GO:0009236">
    <property type="term" value="P:cobalamin biosynthetic process"/>
    <property type="evidence" value="ECO:0007669"/>
    <property type="project" value="UniProtKB-UniPathway"/>
</dbReference>
<dbReference type="KEGG" id="lcre:Pla8534_30740"/>
<dbReference type="RefSeq" id="WP_145054018.1">
    <property type="nucleotide sequence ID" value="NZ_CP036433.1"/>
</dbReference>
<dbReference type="CDD" id="cd02440">
    <property type="entry name" value="AdoMet_MTases"/>
    <property type="match status" value="1"/>
</dbReference>
<dbReference type="Gene3D" id="3.40.1010.10">
    <property type="entry name" value="Cobalt-precorrin-4 Transmethylase, Domain 1"/>
    <property type="match status" value="1"/>
</dbReference>
<dbReference type="InterPro" id="IPR014776">
    <property type="entry name" value="4pyrrole_Mease_sub2"/>
</dbReference>
<keyword evidence="2" id="KW-0169">Cobalamin biosynthesis</keyword>
<protein>
    <submittedName>
        <fullName evidence="7">Precorrin-6Y C(5,15)-methyltransferase [decarboxylating]</fullName>
        <ecNumber evidence="7">2.1.1.132</ecNumber>
    </submittedName>
</protein>
<dbReference type="InterPro" id="IPR029063">
    <property type="entry name" value="SAM-dependent_MTases_sf"/>
</dbReference>
<dbReference type="InterPro" id="IPR014777">
    <property type="entry name" value="4pyrrole_Mease_sub1"/>
</dbReference>
<keyword evidence="5" id="KW-0949">S-adenosyl-L-methionine</keyword>
<evidence type="ECO:0000313" key="7">
    <source>
        <dbReference type="EMBL" id="QDU95259.1"/>
    </source>
</evidence>
<dbReference type="EC" id="2.1.1.132" evidence="7"/>
<proteinExistence type="predicted"/>
<gene>
    <name evidence="7" type="primary">cobL</name>
    <name evidence="7" type="ORF">Pla8534_30740</name>
</gene>
<dbReference type="EMBL" id="CP036433">
    <property type="protein sequence ID" value="QDU95259.1"/>
    <property type="molecule type" value="Genomic_DNA"/>
</dbReference>
<keyword evidence="4 7" id="KW-0808">Transferase</keyword>
<evidence type="ECO:0000259" key="6">
    <source>
        <dbReference type="Pfam" id="PF00590"/>
    </source>
</evidence>
<dbReference type="SUPFAM" id="SSF53335">
    <property type="entry name" value="S-adenosyl-L-methionine-dependent methyltransferases"/>
    <property type="match status" value="1"/>
</dbReference>
<dbReference type="GO" id="GO:0008276">
    <property type="term" value="F:protein methyltransferase activity"/>
    <property type="evidence" value="ECO:0007669"/>
    <property type="project" value="InterPro"/>
</dbReference>
<keyword evidence="8" id="KW-1185">Reference proteome</keyword>
<dbReference type="PANTHER" id="PTHR43182:SF1">
    <property type="entry name" value="COBALT-PRECORRIN-7 C(5)-METHYLTRANSFERASE"/>
    <property type="match status" value="1"/>
</dbReference>
<dbReference type="CDD" id="cd11644">
    <property type="entry name" value="Precorrin-6Y-MT"/>
    <property type="match status" value="1"/>
</dbReference>
<dbReference type="InterPro" id="IPR014008">
    <property type="entry name" value="Cbl_synth_MTase_CbiT"/>
</dbReference>
<dbReference type="UniPathway" id="UPA00148"/>
<keyword evidence="3 7" id="KW-0489">Methyltransferase</keyword>
<evidence type="ECO:0000256" key="2">
    <source>
        <dbReference type="ARBA" id="ARBA00022573"/>
    </source>
</evidence>
<dbReference type="AlphaFoldDB" id="A0A518DTV4"/>
<name>A0A518DTV4_9BACT</name>
<evidence type="ECO:0000256" key="5">
    <source>
        <dbReference type="ARBA" id="ARBA00022691"/>
    </source>
</evidence>
<evidence type="ECO:0000256" key="3">
    <source>
        <dbReference type="ARBA" id="ARBA00022603"/>
    </source>
</evidence>
<dbReference type="InterPro" id="IPR050714">
    <property type="entry name" value="Cobalamin_biosynth_MTase"/>
</dbReference>
<dbReference type="Gene3D" id="3.40.50.150">
    <property type="entry name" value="Vaccinia Virus protein VP39"/>
    <property type="match status" value="1"/>
</dbReference>
<dbReference type="InterPro" id="IPR000878">
    <property type="entry name" value="4pyrrol_Mease"/>
</dbReference>
<dbReference type="GO" id="GO:0046025">
    <property type="term" value="F:precorrin-6Y C5,15-methyltransferase (decarboxylating) activity"/>
    <property type="evidence" value="ECO:0007669"/>
    <property type="project" value="UniProtKB-EC"/>
</dbReference>
<dbReference type="InterPro" id="IPR006365">
    <property type="entry name" value="Cbl_synth_CobL"/>
</dbReference>
<dbReference type="Proteomes" id="UP000317648">
    <property type="component" value="Chromosome"/>
</dbReference>
<sequence length="415" mass="45227">MAEPNKVHIIGIGDDGLAGLTAANRRLLEQADLVIGSEPALASISDLGKERMEIRGDLEQLTQTLQERSDQQLVILASGDPMFYGTARYLCDRLGKDRFEVAPHVSSMQLAFARVKESWDEAYLTDLSSQALSQVVEKVRTAERVGLFTSSTASPADVAKALLERRIDYFTVYVCENLGSPDERVTHAELSEIAQQQFSPLNVMILTRKPGAPDRPPEMRGRRLFGNPDEMFLQSQPKRGLLTPSEVRVIALAELDIGPSSTVWDIGAGSGSVAVEAAQVAAAGRVYAIEMDVEDYQLIAENAERFGVKNLTPVLGKAPEAWKDLPAPNAIFVGGTGRTIDQIVEDAFQALLPGGRLVANVGSIDNVAAVRAVLRKLECEVNVLMINIARGVEQLERMRFESLNPTFLLTASKPE</sequence>
<dbReference type="PANTHER" id="PTHR43182">
    <property type="entry name" value="COBALT-PRECORRIN-6B C(15)-METHYLTRANSFERASE (DECARBOXYLATING)"/>
    <property type="match status" value="1"/>
</dbReference>
<dbReference type="Gene3D" id="3.30.950.10">
    <property type="entry name" value="Methyltransferase, Cobalt-precorrin-4 Transmethylase, Domain 2"/>
    <property type="match status" value="1"/>
</dbReference>
<dbReference type="InterPro" id="IPR012818">
    <property type="entry name" value="CbiE"/>
</dbReference>
<dbReference type="GO" id="GO:0032259">
    <property type="term" value="P:methylation"/>
    <property type="evidence" value="ECO:0007669"/>
    <property type="project" value="UniProtKB-KW"/>
</dbReference>
<dbReference type="NCBIfam" id="TIGR02469">
    <property type="entry name" value="CbiT"/>
    <property type="match status" value="1"/>
</dbReference>